<reference evidence="2" key="1">
    <citation type="submission" date="2022-09" db="EMBL/GenBank/DDBJ databases">
        <title>Enrichment on poylsaccharides allowed isolation of novel metabolic and taxonomic groups of Haloarchaea.</title>
        <authorList>
            <person name="Sorokin D.Y."/>
            <person name="Elcheninov A.G."/>
            <person name="Khizhniak T.V."/>
            <person name="Kolganova T.V."/>
            <person name="Kublanov I.V."/>
        </authorList>
    </citation>
    <scope>NUCLEOTIDE SEQUENCE</scope>
    <source>
        <strain evidence="2">AArc-xg1-1</strain>
    </source>
</reference>
<feature type="transmembrane region" description="Helical" evidence="1">
    <location>
        <begin position="110"/>
        <end position="130"/>
    </location>
</feature>
<comment type="caution">
    <text evidence="2">The sequence shown here is derived from an EMBL/GenBank/DDBJ whole genome shotgun (WGS) entry which is preliminary data.</text>
</comment>
<dbReference type="InterPro" id="IPR051784">
    <property type="entry name" value="Nod_factor_ABC_transporter"/>
</dbReference>
<dbReference type="AlphaFoldDB" id="A0AAP2YZS4"/>
<dbReference type="RefSeq" id="WP_338003621.1">
    <property type="nucleotide sequence ID" value="NZ_JAOPKA010000005.1"/>
</dbReference>
<sequence length="259" mass="28106">MTATELSLLTRAVLEKKVILWRRYWINTAFGFLGAYLFFAMIFFGGQAVAGAAITDTLDGIIVGFFLFSVAISAYHSTSGQVTREAQWGTLEQLYMSPSGMGTLMAVKTAVNICTSIAGGLVLLAMMLVTTDQTLSIDAVTVVPLVVVTTLSVVGLGFVFAGFALLYKRIENVFQLLQFGLIALIATPVDGREWLKALPLSQGSSMLQEAMTEGVRLWEFPAVELGVLVANGLCYLAVGYLTFHLLLRRARKLGVMGHY</sequence>
<proteinExistence type="predicted"/>
<feature type="transmembrane region" description="Helical" evidence="1">
    <location>
        <begin position="142"/>
        <end position="166"/>
    </location>
</feature>
<dbReference type="Proteomes" id="UP001321018">
    <property type="component" value="Unassembled WGS sequence"/>
</dbReference>
<keyword evidence="1" id="KW-0812">Transmembrane</keyword>
<keyword evidence="1" id="KW-1133">Transmembrane helix</keyword>
<evidence type="ECO:0000256" key="1">
    <source>
        <dbReference type="SAM" id="Phobius"/>
    </source>
</evidence>
<feature type="transmembrane region" description="Helical" evidence="1">
    <location>
        <begin position="225"/>
        <end position="247"/>
    </location>
</feature>
<feature type="transmembrane region" description="Helical" evidence="1">
    <location>
        <begin position="57"/>
        <end position="75"/>
    </location>
</feature>
<accession>A0AAP2YZS4</accession>
<name>A0AAP2YZS4_9EURY</name>
<gene>
    <name evidence="2" type="ORF">OB960_10320</name>
</gene>
<dbReference type="PANTHER" id="PTHR43229">
    <property type="entry name" value="NODULATION PROTEIN J"/>
    <property type="match status" value="1"/>
</dbReference>
<evidence type="ECO:0000313" key="3">
    <source>
        <dbReference type="Proteomes" id="UP001321018"/>
    </source>
</evidence>
<evidence type="ECO:0000313" key="2">
    <source>
        <dbReference type="EMBL" id="MCU4741790.1"/>
    </source>
</evidence>
<feature type="transmembrane region" description="Helical" evidence="1">
    <location>
        <begin position="173"/>
        <end position="189"/>
    </location>
</feature>
<feature type="transmembrane region" description="Helical" evidence="1">
    <location>
        <begin position="24"/>
        <end position="45"/>
    </location>
</feature>
<dbReference type="PANTHER" id="PTHR43229:SF6">
    <property type="entry name" value="ABC-TYPE MULTIDRUG TRANSPORT SYSTEM, PERMEASE COMPONENT"/>
    <property type="match status" value="1"/>
</dbReference>
<protein>
    <submittedName>
        <fullName evidence="2">ABC transporter permease</fullName>
    </submittedName>
</protein>
<dbReference type="EMBL" id="JAOPKA010000005">
    <property type="protein sequence ID" value="MCU4741790.1"/>
    <property type="molecule type" value="Genomic_DNA"/>
</dbReference>
<keyword evidence="1" id="KW-0472">Membrane</keyword>
<organism evidence="2 3">
    <name type="scientific">Natronoglomus mannanivorans</name>
    <dbReference type="NCBI Taxonomy" id="2979990"/>
    <lineage>
        <taxon>Archaea</taxon>
        <taxon>Methanobacteriati</taxon>
        <taxon>Methanobacteriota</taxon>
        <taxon>Stenosarchaea group</taxon>
        <taxon>Halobacteria</taxon>
        <taxon>Halobacteriales</taxon>
        <taxon>Natrialbaceae</taxon>
        <taxon>Natronoglomus</taxon>
    </lineage>
</organism>